<dbReference type="AlphaFoldDB" id="A0A8H7BG20"/>
<evidence type="ECO:0000256" key="1">
    <source>
        <dbReference type="PROSITE-ProRule" id="PRU00047"/>
    </source>
</evidence>
<dbReference type="Pfam" id="PF00098">
    <property type="entry name" value="zf-CCHC"/>
    <property type="match status" value="1"/>
</dbReference>
<dbReference type="InterPro" id="IPR001878">
    <property type="entry name" value="Znf_CCHC"/>
</dbReference>
<protein>
    <recommendedName>
        <fullName evidence="4">CCHC-type domain-containing protein</fullName>
    </recommendedName>
</protein>
<evidence type="ECO:0000313" key="6">
    <source>
        <dbReference type="Proteomes" id="UP000596902"/>
    </source>
</evidence>
<reference evidence="5" key="2">
    <citation type="submission" date="2020-08" db="EMBL/GenBank/DDBJ databases">
        <title>Draft Genome Sequence of Cumin Blight Pathogen Alternaria burnsii.</title>
        <authorList>
            <person name="Feng Z."/>
        </authorList>
    </citation>
    <scope>NUCLEOTIDE SEQUENCE</scope>
    <source>
        <strain evidence="5">CBS107.38</strain>
    </source>
</reference>
<keyword evidence="6" id="KW-1185">Reference proteome</keyword>
<dbReference type="InterPro" id="IPR036875">
    <property type="entry name" value="Znf_CCHC_sf"/>
</dbReference>
<gene>
    <name evidence="5" type="ORF">GT037_004132</name>
</gene>
<feature type="region of interest" description="Disordered" evidence="3">
    <location>
        <begin position="368"/>
        <end position="525"/>
    </location>
</feature>
<dbReference type="Proteomes" id="UP000596902">
    <property type="component" value="Unassembled WGS sequence"/>
</dbReference>
<dbReference type="GeneID" id="62202357"/>
<evidence type="ECO:0000313" key="5">
    <source>
        <dbReference type="EMBL" id="KAF7678751.1"/>
    </source>
</evidence>
<evidence type="ECO:0000256" key="2">
    <source>
        <dbReference type="SAM" id="Coils"/>
    </source>
</evidence>
<dbReference type="RefSeq" id="XP_038788886.1">
    <property type="nucleotide sequence ID" value="XM_038929179.1"/>
</dbReference>
<dbReference type="SUPFAM" id="SSF57756">
    <property type="entry name" value="Retrovirus zinc finger-like domains"/>
    <property type="match status" value="1"/>
</dbReference>
<dbReference type="PROSITE" id="PS50158">
    <property type="entry name" value="ZF_CCHC"/>
    <property type="match status" value="1"/>
</dbReference>
<reference evidence="5" key="1">
    <citation type="submission" date="2020-01" db="EMBL/GenBank/DDBJ databases">
        <authorList>
            <person name="Feng Z.H.Z."/>
        </authorList>
    </citation>
    <scope>NUCLEOTIDE SEQUENCE</scope>
    <source>
        <strain evidence="5">CBS107.38</strain>
    </source>
</reference>
<comment type="caution">
    <text evidence="5">The sequence shown here is derived from an EMBL/GenBank/DDBJ whole genome shotgun (WGS) entry which is preliminary data.</text>
</comment>
<dbReference type="SMART" id="SM00343">
    <property type="entry name" value="ZnF_C2HC"/>
    <property type="match status" value="1"/>
</dbReference>
<organism evidence="5 6">
    <name type="scientific">Alternaria burnsii</name>
    <dbReference type="NCBI Taxonomy" id="1187904"/>
    <lineage>
        <taxon>Eukaryota</taxon>
        <taxon>Fungi</taxon>
        <taxon>Dikarya</taxon>
        <taxon>Ascomycota</taxon>
        <taxon>Pezizomycotina</taxon>
        <taxon>Dothideomycetes</taxon>
        <taxon>Pleosporomycetidae</taxon>
        <taxon>Pleosporales</taxon>
        <taxon>Pleosporineae</taxon>
        <taxon>Pleosporaceae</taxon>
        <taxon>Alternaria</taxon>
        <taxon>Alternaria sect. Alternaria</taxon>
    </lineage>
</organism>
<dbReference type="GO" id="GO:0008270">
    <property type="term" value="F:zinc ion binding"/>
    <property type="evidence" value="ECO:0007669"/>
    <property type="project" value="UniProtKB-KW"/>
</dbReference>
<feature type="domain" description="CCHC-type" evidence="4">
    <location>
        <begin position="268"/>
        <end position="283"/>
    </location>
</feature>
<evidence type="ECO:0000259" key="4">
    <source>
        <dbReference type="PROSITE" id="PS50158"/>
    </source>
</evidence>
<evidence type="ECO:0000256" key="3">
    <source>
        <dbReference type="SAM" id="MobiDB-lite"/>
    </source>
</evidence>
<dbReference type="Gene3D" id="4.10.60.10">
    <property type="entry name" value="Zinc finger, CCHC-type"/>
    <property type="match status" value="1"/>
</dbReference>
<keyword evidence="1" id="KW-0863">Zinc-finger</keyword>
<dbReference type="OrthoDB" id="3695615at2759"/>
<feature type="coiled-coil region" evidence="2">
    <location>
        <begin position="50"/>
        <end position="84"/>
    </location>
</feature>
<sequence length="599" mass="67570">MASPLNDQATFERLMGSLSGQQRELFDKLRIRDMVLQPTVSHEERGRRNLEECQRNLDTSRQILEESQRNLQQLDRREKNIQNGIQTPSLASTKTSHQQSYEIKFGLRHDAGGVIDRMTNEEIVRCLTRNNAPFDQIQACRVHATALVLMVSNPEAEAAIHAHQHQIGPMLGIPKDDCHLLRPSFQVQIHNFRYRENGQFNRPNDFIATWSAQNEVHIVDARWTYKKLVWTLDRLGDAQKLVKNVTVWLSGYQANATAFDKRSTPKQCHTCGKPGHLKSQCPDPSKPFCLRCGRQTKEHNAWDGGCKGPECCVNCGRSHPAWSPQCQDPRMRRAREESRSYATKQVFWERFPATNSDPTTNAWLKAVQTNSRKRQRADVDENFPSRATTSAHSDTKPKDRASALPSRAPSGSWNESHMDDSSMHATSSQVASTRSSQFSLEPTQPDIAISSMSSTESLAMPTETVSQPSPQPTPPRAMAGTTALTPSPQTPSRPRTRNPYSDRSTARMPQLPGPQIQMPNEFSQRQMGPRPCIIAETPNAPSAPIKLLPSDTSKNLKIKTTRVRRLGGNNIHRARTEMPRDLHVAFHNFQRQTVNPAYD</sequence>
<feature type="compositionally biased region" description="Polar residues" evidence="3">
    <location>
        <begin position="423"/>
        <end position="442"/>
    </location>
</feature>
<keyword evidence="2" id="KW-0175">Coiled coil</keyword>
<proteinExistence type="predicted"/>
<name>A0A8H7BG20_9PLEO</name>
<dbReference type="EMBL" id="JAAABM010000004">
    <property type="protein sequence ID" value="KAF7678751.1"/>
    <property type="molecule type" value="Genomic_DNA"/>
</dbReference>
<dbReference type="GO" id="GO:0003676">
    <property type="term" value="F:nucleic acid binding"/>
    <property type="evidence" value="ECO:0007669"/>
    <property type="project" value="InterPro"/>
</dbReference>
<keyword evidence="1" id="KW-0479">Metal-binding</keyword>
<keyword evidence="1" id="KW-0862">Zinc</keyword>
<accession>A0A8H7BG20</accession>
<feature type="compositionally biased region" description="Low complexity" evidence="3">
    <location>
        <begin position="485"/>
        <end position="499"/>
    </location>
</feature>